<dbReference type="RefSeq" id="WP_068320715.1">
    <property type="nucleotide sequence ID" value="NZ_CP010835.1"/>
</dbReference>
<dbReference type="OrthoDB" id="87832at2157"/>
<reference evidence="2" key="1">
    <citation type="submission" date="2015-02" db="EMBL/GenBank/DDBJ databases">
        <title>Pyrococcus kukulkanii sp. nov., a novel hyperthermophilic archaeon isolated from a deep-sea hydrothermal vent at the Guaymas Basin.</title>
        <authorList>
            <person name="Oger P.M."/>
            <person name="Callac N."/>
            <person name="Jebbar M."/>
            <person name="Godfroy A."/>
        </authorList>
    </citation>
    <scope>NUCLEOTIDE SEQUENCE [LARGE SCALE GENOMIC DNA]</scope>
    <source>
        <strain evidence="2">NCB100</strain>
    </source>
</reference>
<dbReference type="PATRIC" id="fig|1609559.3.peg.527"/>
<dbReference type="Proteomes" id="UP000070587">
    <property type="component" value="Chromosome"/>
</dbReference>
<gene>
    <name evidence="1" type="ORF">TQ32_02585</name>
</gene>
<dbReference type="EMBL" id="CP010835">
    <property type="protein sequence ID" value="AMM53498.1"/>
    <property type="molecule type" value="Genomic_DNA"/>
</dbReference>
<organism evidence="1 2">
    <name type="scientific">Pyrococcus kukulkanii</name>
    <dbReference type="NCBI Taxonomy" id="1609559"/>
    <lineage>
        <taxon>Archaea</taxon>
        <taxon>Methanobacteriati</taxon>
        <taxon>Methanobacteriota</taxon>
        <taxon>Thermococci</taxon>
        <taxon>Thermococcales</taxon>
        <taxon>Thermococcaceae</taxon>
        <taxon>Pyrococcus</taxon>
    </lineage>
</organism>
<dbReference type="GeneID" id="43932412"/>
<protein>
    <recommendedName>
        <fullName evidence="3">SpoVT-AbrB domain-containing protein</fullName>
    </recommendedName>
</protein>
<accession>A0A127B8A4</accession>
<sequence length="82" mass="9338">MDTNKEQGKETREPLAKFQAKLDKEGRVMIPKAVREAFEALANAYDLAFLDEQRQEILTAYKLLKAALLQIDGGKYLPQKVK</sequence>
<evidence type="ECO:0000313" key="2">
    <source>
        <dbReference type="Proteomes" id="UP000070587"/>
    </source>
</evidence>
<reference evidence="1 2" key="2">
    <citation type="journal article" date="2016" name="Int. J. Syst. Evol. Microbiol.">
        <title>Pyrococcus kukulkanii sp. nov., a hyperthermophilic, piezophilic archaeon isolated from a deep-sea hydrothermal vent.</title>
        <authorList>
            <person name="Callac N."/>
            <person name="Oger P."/>
            <person name="Lesongeur F."/>
            <person name="Rattray J.E."/>
            <person name="Vannier P."/>
            <person name="Michoud G."/>
            <person name="Beauverger M."/>
            <person name="Gayet N."/>
            <person name="Rouxel O."/>
            <person name="Jebbar M."/>
            <person name="Godfroy A."/>
        </authorList>
    </citation>
    <scope>NUCLEOTIDE SEQUENCE [LARGE SCALE GENOMIC DNA]</scope>
    <source>
        <strain evidence="1 2">NCB100</strain>
    </source>
</reference>
<evidence type="ECO:0008006" key="3">
    <source>
        <dbReference type="Google" id="ProtNLM"/>
    </source>
</evidence>
<name>A0A127B8A4_9EURY</name>
<evidence type="ECO:0000313" key="1">
    <source>
        <dbReference type="EMBL" id="AMM53498.1"/>
    </source>
</evidence>
<proteinExistence type="predicted"/>
<dbReference type="AlphaFoldDB" id="A0A127B8A4"/>
<dbReference type="KEGG" id="pyc:TQ32_02585"/>